<feature type="region of interest" description="Disordered" evidence="2">
    <location>
        <begin position="68"/>
        <end position="89"/>
    </location>
</feature>
<accession>A0AAD5UPB3</accession>
<feature type="coiled-coil region" evidence="1">
    <location>
        <begin position="180"/>
        <end position="256"/>
    </location>
</feature>
<gene>
    <name evidence="3" type="ORF">HK103_005379</name>
</gene>
<keyword evidence="4" id="KW-1185">Reference proteome</keyword>
<proteinExistence type="predicted"/>
<evidence type="ECO:0000313" key="4">
    <source>
        <dbReference type="Proteomes" id="UP001210925"/>
    </source>
</evidence>
<dbReference type="Proteomes" id="UP001210925">
    <property type="component" value="Unassembled WGS sequence"/>
</dbReference>
<keyword evidence="1" id="KW-0175">Coiled coil</keyword>
<comment type="caution">
    <text evidence="3">The sequence shown here is derived from an EMBL/GenBank/DDBJ whole genome shotgun (WGS) entry which is preliminary data.</text>
</comment>
<evidence type="ECO:0000256" key="2">
    <source>
        <dbReference type="SAM" id="MobiDB-lite"/>
    </source>
</evidence>
<organism evidence="3 4">
    <name type="scientific">Boothiomyces macroporosus</name>
    <dbReference type="NCBI Taxonomy" id="261099"/>
    <lineage>
        <taxon>Eukaryota</taxon>
        <taxon>Fungi</taxon>
        <taxon>Fungi incertae sedis</taxon>
        <taxon>Chytridiomycota</taxon>
        <taxon>Chytridiomycota incertae sedis</taxon>
        <taxon>Chytridiomycetes</taxon>
        <taxon>Rhizophydiales</taxon>
        <taxon>Terramycetaceae</taxon>
        <taxon>Boothiomyces</taxon>
    </lineage>
</organism>
<dbReference type="AlphaFoldDB" id="A0AAD5UPB3"/>
<sequence>MRDNFELAVLESRNHWNLFVNETLQSINIFEQLETETRDFSEISDIILPSVDESLEYSFKVKDLDSETEIPEYTEERDQESTVDQEQFDEDGSELFSKQKLVSTLFPKLAEKQPEKESDQSEHLLDKINDNEIFYLNEEIKKLKMSVDLEMKKFKKEKILWEKQRKAMEILPTKRLLLLNYRERQEIEMLRIQLQEEKDKFKQNESRLQAAQERMRKKNEDLEKRNRELLEEVKTLEQERSNFLELKKSIAKEELEEKKPIEVRTRTSLPLAKPKKTSLLSKATRLSLGSAETKTIKKTASMPALNIKVPKKNIIQPLSEGELKLNEMERNLGMQRHIHVFKRLILAI</sequence>
<dbReference type="EMBL" id="JADGKB010000005">
    <property type="protein sequence ID" value="KAJ3261541.1"/>
    <property type="molecule type" value="Genomic_DNA"/>
</dbReference>
<evidence type="ECO:0000256" key="1">
    <source>
        <dbReference type="SAM" id="Coils"/>
    </source>
</evidence>
<name>A0AAD5UPB3_9FUNG</name>
<reference evidence="3" key="1">
    <citation type="submission" date="2020-05" db="EMBL/GenBank/DDBJ databases">
        <title>Phylogenomic resolution of chytrid fungi.</title>
        <authorList>
            <person name="Stajich J.E."/>
            <person name="Amses K."/>
            <person name="Simmons R."/>
            <person name="Seto K."/>
            <person name="Myers J."/>
            <person name="Bonds A."/>
            <person name="Quandt C.A."/>
            <person name="Barry K."/>
            <person name="Liu P."/>
            <person name="Grigoriev I."/>
            <person name="Longcore J.E."/>
            <person name="James T.Y."/>
        </authorList>
    </citation>
    <scope>NUCLEOTIDE SEQUENCE</scope>
    <source>
        <strain evidence="3">PLAUS21</strain>
    </source>
</reference>
<protein>
    <submittedName>
        <fullName evidence="3">Uncharacterized protein</fullName>
    </submittedName>
</protein>
<evidence type="ECO:0000313" key="3">
    <source>
        <dbReference type="EMBL" id="KAJ3261541.1"/>
    </source>
</evidence>